<evidence type="ECO:0000256" key="1">
    <source>
        <dbReference type="ARBA" id="ARBA00022801"/>
    </source>
</evidence>
<evidence type="ECO:0000313" key="4">
    <source>
        <dbReference type="Proteomes" id="UP000290204"/>
    </source>
</evidence>
<evidence type="ECO:0000259" key="2">
    <source>
        <dbReference type="PROSITE" id="PS50175"/>
    </source>
</evidence>
<dbReference type="CDD" id="cd05483">
    <property type="entry name" value="retropepsin_like_bacteria"/>
    <property type="match status" value="1"/>
</dbReference>
<name>A0A4Q1CE49_9BACT</name>
<dbReference type="EMBL" id="SDHW01000008">
    <property type="protein sequence ID" value="RXK57828.1"/>
    <property type="molecule type" value="Genomic_DNA"/>
</dbReference>
<evidence type="ECO:0000313" key="3">
    <source>
        <dbReference type="EMBL" id="RXK57828.1"/>
    </source>
</evidence>
<dbReference type="InterPro" id="IPR034122">
    <property type="entry name" value="Retropepsin-like_bacterial"/>
</dbReference>
<dbReference type="GO" id="GO:0004190">
    <property type="term" value="F:aspartic-type endopeptidase activity"/>
    <property type="evidence" value="ECO:0007669"/>
    <property type="project" value="InterPro"/>
</dbReference>
<dbReference type="PROSITE" id="PS00141">
    <property type="entry name" value="ASP_PROTEASE"/>
    <property type="match status" value="1"/>
</dbReference>
<accession>A0A4Q1CE49</accession>
<proteinExistence type="predicted"/>
<dbReference type="SUPFAM" id="SSF50630">
    <property type="entry name" value="Acid proteases"/>
    <property type="match status" value="1"/>
</dbReference>
<dbReference type="AlphaFoldDB" id="A0A4Q1CE49"/>
<feature type="domain" description="Peptidase A2" evidence="2">
    <location>
        <begin position="253"/>
        <end position="340"/>
    </location>
</feature>
<comment type="caution">
    <text evidence="3">The sequence shown here is derived from an EMBL/GenBank/DDBJ whole genome shotgun (WGS) entry which is preliminary data.</text>
</comment>
<sequence>MKCIKLLFYFCFVLNLMSSILPVKLLVAAAFLWAAANGYAQTPAGKDSSRTILSVSGTQLPNNSLLHNFTNEPIIETDSVDFILPFSRAGNLILIKAKADKIEGSFILDTGAPGLILNTTYFRDYPVLEGTGNGEQSGGITGAITDYGRTMIRKLSFGAVHYHKVEADRISLGHIENSKGIKIFGLLGVQLFKHFEMIIDYENSEIHLHHISKKEAKTYQHSMLSDTSAYSVFDINLVDNKILTYGKVGGKRLTFLVDTGAESNVIDSRLSENVLDSVSISRRITLNGAGNAKVDALYGDMRNFTIGDRAVNSMPVLVTNMAKMCFSYNRCLDGMLGFDFLSMHKIGFNFVKRKMYIWK</sequence>
<dbReference type="PROSITE" id="PS50175">
    <property type="entry name" value="ASP_PROT_RETROV"/>
    <property type="match status" value="1"/>
</dbReference>
<protein>
    <recommendedName>
        <fullName evidence="2">Peptidase A2 domain-containing protein</fullName>
    </recommendedName>
</protein>
<dbReference type="Proteomes" id="UP000290204">
    <property type="component" value="Unassembled WGS sequence"/>
</dbReference>
<dbReference type="Gene3D" id="2.40.70.10">
    <property type="entry name" value="Acid Proteases"/>
    <property type="match status" value="2"/>
</dbReference>
<dbReference type="OrthoDB" id="3521766at2"/>
<dbReference type="GO" id="GO:0006508">
    <property type="term" value="P:proteolysis"/>
    <property type="evidence" value="ECO:0007669"/>
    <property type="project" value="InterPro"/>
</dbReference>
<dbReference type="Pfam" id="PF13650">
    <property type="entry name" value="Asp_protease_2"/>
    <property type="match status" value="1"/>
</dbReference>
<reference evidence="3 4" key="1">
    <citation type="submission" date="2019-01" db="EMBL/GenBank/DDBJ databases">
        <title>Lacibacter sp. strain TTM-7.</title>
        <authorList>
            <person name="Chen W.-M."/>
        </authorList>
    </citation>
    <scope>NUCLEOTIDE SEQUENCE [LARGE SCALE GENOMIC DNA]</scope>
    <source>
        <strain evidence="3 4">TTM-7</strain>
    </source>
</reference>
<keyword evidence="1" id="KW-0378">Hydrolase</keyword>
<dbReference type="InterPro" id="IPR021109">
    <property type="entry name" value="Peptidase_aspartic_dom_sf"/>
</dbReference>
<organism evidence="3 4">
    <name type="scientific">Lacibacter luteus</name>
    <dbReference type="NCBI Taxonomy" id="2508719"/>
    <lineage>
        <taxon>Bacteria</taxon>
        <taxon>Pseudomonadati</taxon>
        <taxon>Bacteroidota</taxon>
        <taxon>Chitinophagia</taxon>
        <taxon>Chitinophagales</taxon>
        <taxon>Chitinophagaceae</taxon>
        <taxon>Lacibacter</taxon>
    </lineage>
</organism>
<gene>
    <name evidence="3" type="ORF">ESA94_20120</name>
</gene>
<dbReference type="InterPro" id="IPR001995">
    <property type="entry name" value="Peptidase_A2_cat"/>
</dbReference>
<dbReference type="InterPro" id="IPR001969">
    <property type="entry name" value="Aspartic_peptidase_AS"/>
</dbReference>
<keyword evidence="4" id="KW-1185">Reference proteome</keyword>